<comment type="subcellular location">
    <subcellularLocation>
        <location evidence="1">Cell membrane</location>
        <topology evidence="1">Multi-pass membrane protein</topology>
    </subcellularLocation>
</comment>
<accession>A0A9W4J5B9</accession>
<organism evidence="8 9">
    <name type="scientific">Penicillium salamii</name>
    <dbReference type="NCBI Taxonomy" id="1612424"/>
    <lineage>
        <taxon>Eukaryota</taxon>
        <taxon>Fungi</taxon>
        <taxon>Dikarya</taxon>
        <taxon>Ascomycota</taxon>
        <taxon>Pezizomycotina</taxon>
        <taxon>Eurotiomycetes</taxon>
        <taxon>Eurotiomycetidae</taxon>
        <taxon>Eurotiales</taxon>
        <taxon>Aspergillaceae</taxon>
        <taxon>Penicillium</taxon>
    </lineage>
</organism>
<keyword evidence="3 6" id="KW-0812">Transmembrane</keyword>
<dbReference type="PROSITE" id="PS50850">
    <property type="entry name" value="MFS"/>
    <property type="match status" value="1"/>
</dbReference>
<evidence type="ECO:0000313" key="8">
    <source>
        <dbReference type="EMBL" id="CAG8379284.1"/>
    </source>
</evidence>
<evidence type="ECO:0000256" key="3">
    <source>
        <dbReference type="ARBA" id="ARBA00022692"/>
    </source>
</evidence>
<keyword evidence="4 6" id="KW-1133">Transmembrane helix</keyword>
<feature type="transmembrane region" description="Helical" evidence="6">
    <location>
        <begin position="189"/>
        <end position="211"/>
    </location>
</feature>
<feature type="transmembrane region" description="Helical" evidence="6">
    <location>
        <begin position="223"/>
        <end position="240"/>
    </location>
</feature>
<dbReference type="PANTHER" id="PTHR23502:SF49">
    <property type="entry name" value="MAJOR FACILITATOR SUPERFAMILY (MFS) PROFILE DOMAIN-CONTAINING PROTEIN"/>
    <property type="match status" value="1"/>
</dbReference>
<proteinExistence type="inferred from homology"/>
<evidence type="ECO:0000256" key="4">
    <source>
        <dbReference type="ARBA" id="ARBA00022989"/>
    </source>
</evidence>
<sequence>MSANSTNSGETDRKDTTAVPILVRLENDDEENPQQWSTSYKSLITFQLSMLSMATGIGSSIISPAVPSIESHFNVTHDQSMLCVSLYLFVNSSPFIDEDLLINNYSTSVGFAFGPLIWGPLSELYGRRWALLPSMIGLGLFSIGTAVSKNFCSVLVTRLLAGLFASSPVTNVGAVLGDIWSPKLRGTAIVFYSLTVIGGPTLGPIIGAALVVNPSLGWRWTEYIQAIWSFAVTLPAIFTLPETYPPILLKAKAQRLRNETGNMSYYHPHEEAKLSPKTIFTKQISRPLLMVCTEPMVACVAVYASFTYGILYMTLELFPIVFEQERRFGPVVSTLPFLALFVGVCFAGLVNLGNQPRYARLVDAAGGKPVPEGRCAPMAIGAIVFAIGLFLFGWTADPQIHWIVPVLAAVFIGAGFNMIFQQSVNFLIDTYQMYAASAMSANTFLRSALAAVFPILAKPMCDGLGVGQAVSLLGGIAVVAIPVPFLFMRYGALLRRKSKFAPCQ</sequence>
<dbReference type="Proteomes" id="UP001152592">
    <property type="component" value="Unassembled WGS sequence"/>
</dbReference>
<evidence type="ECO:0000313" key="9">
    <source>
        <dbReference type="Proteomes" id="UP001152592"/>
    </source>
</evidence>
<evidence type="ECO:0000256" key="6">
    <source>
        <dbReference type="SAM" id="Phobius"/>
    </source>
</evidence>
<dbReference type="AlphaFoldDB" id="A0A9W4J5B9"/>
<keyword evidence="5 6" id="KW-0472">Membrane</keyword>
<evidence type="ECO:0000256" key="1">
    <source>
        <dbReference type="ARBA" id="ARBA00004651"/>
    </source>
</evidence>
<dbReference type="EMBL" id="CAJVPD010000235">
    <property type="protein sequence ID" value="CAG8379284.1"/>
    <property type="molecule type" value="Genomic_DNA"/>
</dbReference>
<dbReference type="InterPro" id="IPR011701">
    <property type="entry name" value="MFS"/>
</dbReference>
<dbReference type="SUPFAM" id="SSF103473">
    <property type="entry name" value="MFS general substrate transporter"/>
    <property type="match status" value="1"/>
</dbReference>
<evidence type="ECO:0000259" key="7">
    <source>
        <dbReference type="PROSITE" id="PS50850"/>
    </source>
</evidence>
<feature type="transmembrane region" description="Helical" evidence="6">
    <location>
        <begin position="159"/>
        <end position="177"/>
    </location>
</feature>
<dbReference type="InterPro" id="IPR020846">
    <property type="entry name" value="MFS_dom"/>
</dbReference>
<protein>
    <recommendedName>
        <fullName evidence="7">Major facilitator superfamily (MFS) profile domain-containing protein</fullName>
    </recommendedName>
</protein>
<dbReference type="PANTHER" id="PTHR23502">
    <property type="entry name" value="MAJOR FACILITATOR SUPERFAMILY"/>
    <property type="match status" value="1"/>
</dbReference>
<feature type="transmembrane region" description="Helical" evidence="6">
    <location>
        <begin position="432"/>
        <end position="457"/>
    </location>
</feature>
<gene>
    <name evidence="8" type="ORF">PSALAMII_LOCUS5522</name>
</gene>
<dbReference type="InterPro" id="IPR036259">
    <property type="entry name" value="MFS_trans_sf"/>
</dbReference>
<feature type="transmembrane region" description="Helical" evidence="6">
    <location>
        <begin position="331"/>
        <end position="354"/>
    </location>
</feature>
<evidence type="ECO:0000256" key="2">
    <source>
        <dbReference type="ARBA" id="ARBA00008335"/>
    </source>
</evidence>
<dbReference type="FunFam" id="1.20.1250.20:FF:000082">
    <property type="entry name" value="MFS multidrug transporter, putative"/>
    <property type="match status" value="1"/>
</dbReference>
<comment type="caution">
    <text evidence="8">The sequence shown here is derived from an EMBL/GenBank/DDBJ whole genome shotgun (WGS) entry which is preliminary data.</text>
</comment>
<comment type="similarity">
    <text evidence="2">Belongs to the major facilitator superfamily.</text>
</comment>
<feature type="transmembrane region" description="Helical" evidence="6">
    <location>
        <begin position="129"/>
        <end position="147"/>
    </location>
</feature>
<name>A0A9W4J5B9_9EURO</name>
<dbReference type="CDD" id="cd17323">
    <property type="entry name" value="MFS_Tpo1_MDR_like"/>
    <property type="match status" value="1"/>
</dbReference>
<evidence type="ECO:0000256" key="5">
    <source>
        <dbReference type="ARBA" id="ARBA00023136"/>
    </source>
</evidence>
<dbReference type="GO" id="GO:0022857">
    <property type="term" value="F:transmembrane transporter activity"/>
    <property type="evidence" value="ECO:0007669"/>
    <property type="project" value="InterPro"/>
</dbReference>
<feature type="transmembrane region" description="Helical" evidence="6">
    <location>
        <begin position="400"/>
        <end position="420"/>
    </location>
</feature>
<dbReference type="Gene3D" id="1.20.1250.20">
    <property type="entry name" value="MFS general substrate transporter like domains"/>
    <property type="match status" value="1"/>
</dbReference>
<feature type="transmembrane region" description="Helical" evidence="6">
    <location>
        <begin position="288"/>
        <end position="311"/>
    </location>
</feature>
<feature type="domain" description="Major facilitator superfamily (MFS) profile" evidence="7">
    <location>
        <begin position="44"/>
        <end position="492"/>
    </location>
</feature>
<dbReference type="GO" id="GO:0005886">
    <property type="term" value="C:plasma membrane"/>
    <property type="evidence" value="ECO:0007669"/>
    <property type="project" value="UniProtKB-SubCell"/>
</dbReference>
<reference evidence="8" key="1">
    <citation type="submission" date="2021-07" db="EMBL/GenBank/DDBJ databases">
        <authorList>
            <person name="Branca A.L. A."/>
        </authorList>
    </citation>
    <scope>NUCLEOTIDE SEQUENCE</scope>
</reference>
<dbReference type="OrthoDB" id="3358869at2759"/>
<dbReference type="Pfam" id="PF07690">
    <property type="entry name" value="MFS_1"/>
    <property type="match status" value="1"/>
</dbReference>
<feature type="transmembrane region" description="Helical" evidence="6">
    <location>
        <begin position="469"/>
        <end position="488"/>
    </location>
</feature>
<feature type="transmembrane region" description="Helical" evidence="6">
    <location>
        <begin position="375"/>
        <end position="394"/>
    </location>
</feature>